<dbReference type="PROSITE" id="PS51186">
    <property type="entry name" value="GNAT"/>
    <property type="match status" value="1"/>
</dbReference>
<keyword evidence="5" id="KW-1185">Reference proteome</keyword>
<dbReference type="EMBL" id="QRDW01000001">
    <property type="protein sequence ID" value="RED53509.1"/>
    <property type="molecule type" value="Genomic_DNA"/>
</dbReference>
<dbReference type="Proteomes" id="UP000256845">
    <property type="component" value="Unassembled WGS sequence"/>
</dbReference>
<dbReference type="Pfam" id="PF00583">
    <property type="entry name" value="Acetyltransf_1"/>
    <property type="match status" value="1"/>
</dbReference>
<dbReference type="InterPro" id="IPR016181">
    <property type="entry name" value="Acyl_CoA_acyltransferase"/>
</dbReference>
<proteinExistence type="predicted"/>
<dbReference type="RefSeq" id="WP_181905128.1">
    <property type="nucleotide sequence ID" value="NZ_QRDW01000001.1"/>
</dbReference>
<reference evidence="4 5" key="1">
    <citation type="submission" date="2018-07" db="EMBL/GenBank/DDBJ databases">
        <title>Genomic Encyclopedia of Type Strains, Phase III (KMG-III): the genomes of soil and plant-associated and newly described type strains.</title>
        <authorList>
            <person name="Whitman W."/>
        </authorList>
    </citation>
    <scope>NUCLEOTIDE SEQUENCE [LARGE SCALE GENOMIC DNA]</scope>
    <source>
        <strain evidence="4 5">CECT 8488</strain>
    </source>
</reference>
<evidence type="ECO:0000259" key="3">
    <source>
        <dbReference type="PROSITE" id="PS51186"/>
    </source>
</evidence>
<dbReference type="PANTHER" id="PTHR43877">
    <property type="entry name" value="AMINOALKYLPHOSPHONATE N-ACETYLTRANSFERASE-RELATED-RELATED"/>
    <property type="match status" value="1"/>
</dbReference>
<accession>A0A3D9HVR3</accession>
<evidence type="ECO:0000313" key="4">
    <source>
        <dbReference type="EMBL" id="RED53509.1"/>
    </source>
</evidence>
<keyword evidence="2" id="KW-0012">Acyltransferase</keyword>
<dbReference type="InterPro" id="IPR050832">
    <property type="entry name" value="Bact_Acetyltransf"/>
</dbReference>
<dbReference type="GO" id="GO:0016747">
    <property type="term" value="F:acyltransferase activity, transferring groups other than amino-acyl groups"/>
    <property type="evidence" value="ECO:0007669"/>
    <property type="project" value="InterPro"/>
</dbReference>
<name>A0A3D9HVR3_9PROT</name>
<feature type="domain" description="N-acetyltransferase" evidence="3">
    <location>
        <begin position="4"/>
        <end position="150"/>
    </location>
</feature>
<keyword evidence="1 4" id="KW-0808">Transferase</keyword>
<dbReference type="InterPro" id="IPR000182">
    <property type="entry name" value="GNAT_dom"/>
</dbReference>
<comment type="caution">
    <text evidence="4">The sequence shown here is derived from an EMBL/GenBank/DDBJ whole genome shotgun (WGS) entry which is preliminary data.</text>
</comment>
<organism evidence="4 5">
    <name type="scientific">Aestuariispira insulae</name>
    <dbReference type="NCBI Taxonomy" id="1461337"/>
    <lineage>
        <taxon>Bacteria</taxon>
        <taxon>Pseudomonadati</taxon>
        <taxon>Pseudomonadota</taxon>
        <taxon>Alphaproteobacteria</taxon>
        <taxon>Rhodospirillales</taxon>
        <taxon>Kiloniellaceae</taxon>
        <taxon>Aestuariispira</taxon>
    </lineage>
</organism>
<sequence length="150" mass="17185">MSERAVREARDEDREELVHLVSQFFEEEGIDVAVKQITRNLMVMLADERATFLVCEGEGQIFGFVTATATHGLEYGWAAEIEDLYIRPEMRGRGISYILLAAAEDWCRDRGIADIQVVLTATGRKEQGLERFYQRHGYRNEGRLLMVKAL</sequence>
<dbReference type="SUPFAM" id="SSF55729">
    <property type="entry name" value="Acyl-CoA N-acyltransferases (Nat)"/>
    <property type="match status" value="1"/>
</dbReference>
<evidence type="ECO:0000313" key="5">
    <source>
        <dbReference type="Proteomes" id="UP000256845"/>
    </source>
</evidence>
<protein>
    <submittedName>
        <fullName evidence="4">GNAT family acetyltransferase</fullName>
    </submittedName>
</protein>
<dbReference type="PANTHER" id="PTHR43877:SF2">
    <property type="entry name" value="AMINOALKYLPHOSPHONATE N-ACETYLTRANSFERASE-RELATED"/>
    <property type="match status" value="1"/>
</dbReference>
<gene>
    <name evidence="4" type="ORF">DFP90_101300</name>
</gene>
<evidence type="ECO:0000256" key="2">
    <source>
        <dbReference type="ARBA" id="ARBA00023315"/>
    </source>
</evidence>
<dbReference type="CDD" id="cd04301">
    <property type="entry name" value="NAT_SF"/>
    <property type="match status" value="1"/>
</dbReference>
<dbReference type="AlphaFoldDB" id="A0A3D9HVR3"/>
<evidence type="ECO:0000256" key="1">
    <source>
        <dbReference type="ARBA" id="ARBA00022679"/>
    </source>
</evidence>
<dbReference type="Gene3D" id="3.40.630.30">
    <property type="match status" value="1"/>
</dbReference>